<name>A0AA97NP72_PYRO3</name>
<organism evidence="16">
    <name type="scientific">Pyricularia oryzae (strain Y34)</name>
    <name type="common">Rice blast fungus</name>
    <name type="synonym">Magnaporthe oryzae</name>
    <dbReference type="NCBI Taxonomy" id="1143189"/>
    <lineage>
        <taxon>Eukaryota</taxon>
        <taxon>Fungi</taxon>
        <taxon>Dikarya</taxon>
        <taxon>Ascomycota</taxon>
        <taxon>Pezizomycotina</taxon>
        <taxon>Sordariomycetes</taxon>
        <taxon>Sordariomycetidae</taxon>
        <taxon>Magnaporthales</taxon>
        <taxon>Pyriculariaceae</taxon>
        <taxon>Pyricularia</taxon>
    </lineage>
</organism>
<keyword evidence="8" id="KW-0136">Cellulose degradation</keyword>
<comment type="subcellular location">
    <subcellularLocation>
        <location evidence="2">Secreted</location>
    </subcellularLocation>
</comment>
<reference evidence="16" key="1">
    <citation type="journal article" date="2012" name="PLoS Genet.">
        <title>Comparative analysis of the genomes of two field isolates of the rice blast fungus Magnaporthe oryzae.</title>
        <authorList>
            <person name="Xue M."/>
            <person name="Yang J."/>
            <person name="Li Z."/>
            <person name="Hu S."/>
            <person name="Yao N."/>
            <person name="Dean R.A."/>
            <person name="Zhao W."/>
            <person name="Shen M."/>
            <person name="Zhang H."/>
            <person name="Li C."/>
            <person name="Liu L."/>
            <person name="Cao L."/>
            <person name="Xu X."/>
            <person name="Xing Y."/>
            <person name="Hsiang T."/>
            <person name="Zhang Z."/>
            <person name="Xu J.R."/>
            <person name="Peng Y.L."/>
        </authorList>
    </citation>
    <scope>NUCLEOTIDE SEQUENCE</scope>
    <source>
        <strain evidence="16">Y34</strain>
    </source>
</reference>
<dbReference type="EMBL" id="JH793921">
    <property type="protein sequence ID" value="ELQ33756.1"/>
    <property type="molecule type" value="Genomic_DNA"/>
</dbReference>
<evidence type="ECO:0000256" key="10">
    <source>
        <dbReference type="ARBA" id="ARBA00023277"/>
    </source>
</evidence>
<dbReference type="SUPFAM" id="SSF52279">
    <property type="entry name" value="Beta-D-glucan exohydrolase, C-terminal domain"/>
    <property type="match status" value="1"/>
</dbReference>
<dbReference type="Pfam" id="PF01915">
    <property type="entry name" value="Glyco_hydro_3_C"/>
    <property type="match status" value="1"/>
</dbReference>
<evidence type="ECO:0000256" key="5">
    <source>
        <dbReference type="ARBA" id="ARBA00022525"/>
    </source>
</evidence>
<evidence type="ECO:0000256" key="2">
    <source>
        <dbReference type="ARBA" id="ARBA00004613"/>
    </source>
</evidence>
<gene>
    <name evidence="16" type="ORF">OOU_Y34scaffold00887g6</name>
</gene>
<keyword evidence="12 13" id="KW-0624">Polysaccharide degradation</keyword>
<dbReference type="InterPro" id="IPR019800">
    <property type="entry name" value="Glyco_hydro_3_AS"/>
</dbReference>
<evidence type="ECO:0000256" key="13">
    <source>
        <dbReference type="RuleBase" id="RU361161"/>
    </source>
</evidence>
<keyword evidence="10 13" id="KW-0119">Carbohydrate metabolism</keyword>
<comment type="pathway">
    <text evidence="3 13">Glycan metabolism; cellulose degradation.</text>
</comment>
<dbReference type="Gene3D" id="3.20.20.300">
    <property type="entry name" value="Glycoside hydrolase, family 3, N-terminal domain"/>
    <property type="match status" value="1"/>
</dbReference>
<dbReference type="Pfam" id="PF14310">
    <property type="entry name" value="Fn3-like"/>
    <property type="match status" value="1"/>
</dbReference>
<evidence type="ECO:0000256" key="1">
    <source>
        <dbReference type="ARBA" id="ARBA00000448"/>
    </source>
</evidence>
<keyword evidence="6 14" id="KW-0732">Signal</keyword>
<feature type="chain" id="PRO_5041680862" description="beta-glucosidase" evidence="14">
    <location>
        <begin position="19"/>
        <end position="969"/>
    </location>
</feature>
<dbReference type="PRINTS" id="PR00133">
    <property type="entry name" value="GLHYDRLASE3"/>
</dbReference>
<dbReference type="InterPro" id="IPR001764">
    <property type="entry name" value="Glyco_hydro_3_N"/>
</dbReference>
<feature type="signal peptide" evidence="14">
    <location>
        <begin position="1"/>
        <end position="18"/>
    </location>
</feature>
<evidence type="ECO:0000256" key="6">
    <source>
        <dbReference type="ARBA" id="ARBA00022729"/>
    </source>
</evidence>
<evidence type="ECO:0000256" key="7">
    <source>
        <dbReference type="ARBA" id="ARBA00022801"/>
    </source>
</evidence>
<evidence type="ECO:0000313" key="16">
    <source>
        <dbReference type="EMBL" id="ELQ33756.1"/>
    </source>
</evidence>
<evidence type="ECO:0000256" key="3">
    <source>
        <dbReference type="ARBA" id="ARBA00004987"/>
    </source>
</evidence>
<dbReference type="AlphaFoldDB" id="A0AA97NP72"/>
<dbReference type="SUPFAM" id="SSF51445">
    <property type="entry name" value="(Trans)glycosidases"/>
    <property type="match status" value="1"/>
</dbReference>
<sequence>MAAKFVACLAGIAAVASGQELITDDTFFYGQSPPVYPSPNATGTGDWSEAIGKAKALVGQMTLEEKVLLTGGVTSNTGCAGWISNITRLGFPGMCLQDAGNGLRSTDFVTAWSSGISVGASWNRELALQRAEGMGSEYRTKGVNILLGPVVGPLGRIANGGRNWEGFSNDPYLCGQLAAETVKGIQSQGVAASTKHFIANEQEDYRVGPDVGGTRFRLTRVVSRPFVDTVKAGTGNIMCSYQRINNSYGCQNSAAQNGLLKTELGFQGFVVSDWYAQHAGVGTALAGMDMVMPSGIPMWDKHLVEAVNNGSVPEVRLDDMVTRILSNWYKFNQDKDFVPGVGMFGDMTKSHKKVVGRNPAFREAVYQSAVQSHVLVKNTKNALPLKSPELISLFGYAAKATDQQNIGTPGWNLGSQSVNCADRFFGCNGTKSQIGPLGMLYSGGGSGGNMPAYGGSPFEALSVRARKDGTHMLWDFSSFNPTINSNSDACIVVGNAWATEGWDRPGLHDDFTDGLVLNVAANCSNTIVVLQNAGVRLVDQFADHPNVTAIIFAHLPGEDAGYALTDLLYGEENFSGKMPYSVPHNETDYRGLQNQSIADGMYERFPQSDFSEGVFIDYRAFDKEGVEPRYEFGFGLSYTNFSYSDVQAAWTGPELSAAEYPSGPIQEGGHVDLFDVVARVSAKVANTGDVAGAEAAQLYVGIPEEGAPVRQLRGFAKPSLEPGAEATVEFELTRRDLSGWDVAAQAWRLHPGEYKLWVGGSSRNLPLEASLQLTSREGDHQPSHDKLVSDGKVPVKLRQREGEERTTQTHKTEKSVTLIFAHIYVSLYSLSAKIQWCRSIRCRYSAKYPSLTAAEFAYTARPRLRFICGLVTLGFKKKDKEVSPLDLLLYRSFGTIEPQVACASSFLVLFFFFSAPVQSHGMFKLKGCATTARVAKFVRGPEPSVGYCRKFALGQKKEEQSLGIADRVD</sequence>
<dbReference type="PANTHER" id="PTHR42715:SF5">
    <property type="entry name" value="BETA-GLUCOSIDASE M-RELATED"/>
    <property type="match status" value="1"/>
</dbReference>
<evidence type="ECO:0000259" key="15">
    <source>
        <dbReference type="SMART" id="SM01217"/>
    </source>
</evidence>
<proteinExistence type="inferred from homology"/>
<evidence type="ECO:0000256" key="11">
    <source>
        <dbReference type="ARBA" id="ARBA00023295"/>
    </source>
</evidence>
<comment type="similarity">
    <text evidence="4 13">Belongs to the glycosyl hydrolase 3 family.</text>
</comment>
<evidence type="ECO:0000256" key="9">
    <source>
        <dbReference type="ARBA" id="ARBA00023180"/>
    </source>
</evidence>
<dbReference type="InterPro" id="IPR036962">
    <property type="entry name" value="Glyco_hydro_3_N_sf"/>
</dbReference>
<evidence type="ECO:0000256" key="4">
    <source>
        <dbReference type="ARBA" id="ARBA00005336"/>
    </source>
</evidence>
<dbReference type="InterPro" id="IPR017853">
    <property type="entry name" value="GH"/>
</dbReference>
<dbReference type="SMART" id="SM01217">
    <property type="entry name" value="Fn3_like"/>
    <property type="match status" value="1"/>
</dbReference>
<dbReference type="Pfam" id="PF00933">
    <property type="entry name" value="Glyco_hydro_3"/>
    <property type="match status" value="1"/>
</dbReference>
<dbReference type="InterPro" id="IPR002772">
    <property type="entry name" value="Glyco_hydro_3_C"/>
</dbReference>
<dbReference type="InterPro" id="IPR026891">
    <property type="entry name" value="Fn3-like"/>
</dbReference>
<dbReference type="Gene3D" id="3.40.50.1700">
    <property type="entry name" value="Glycoside hydrolase family 3 C-terminal domain"/>
    <property type="match status" value="1"/>
</dbReference>
<dbReference type="GO" id="GO:0005576">
    <property type="term" value="C:extracellular region"/>
    <property type="evidence" value="ECO:0007669"/>
    <property type="project" value="UniProtKB-SubCell"/>
</dbReference>
<evidence type="ECO:0000256" key="14">
    <source>
        <dbReference type="SAM" id="SignalP"/>
    </source>
</evidence>
<protein>
    <recommendedName>
        <fullName evidence="13">beta-glucosidase</fullName>
        <ecNumber evidence="13">3.2.1.21</ecNumber>
    </recommendedName>
</protein>
<feature type="domain" description="Fibronectin type III-like" evidence="15">
    <location>
        <begin position="694"/>
        <end position="762"/>
    </location>
</feature>
<dbReference type="FunFam" id="3.20.20.300:FF:000002">
    <property type="entry name" value="Probable beta-glucosidase"/>
    <property type="match status" value="1"/>
</dbReference>
<keyword evidence="9" id="KW-0325">Glycoprotein</keyword>
<dbReference type="PANTHER" id="PTHR42715">
    <property type="entry name" value="BETA-GLUCOSIDASE"/>
    <property type="match status" value="1"/>
</dbReference>
<dbReference type="GO" id="GO:0008422">
    <property type="term" value="F:beta-glucosidase activity"/>
    <property type="evidence" value="ECO:0007669"/>
    <property type="project" value="UniProtKB-EC"/>
</dbReference>
<keyword evidence="5" id="KW-0964">Secreted</keyword>
<dbReference type="InterPro" id="IPR050288">
    <property type="entry name" value="Cellulose_deg_GH3"/>
</dbReference>
<dbReference type="EC" id="3.2.1.21" evidence="13"/>
<dbReference type="InterPro" id="IPR013783">
    <property type="entry name" value="Ig-like_fold"/>
</dbReference>
<dbReference type="GO" id="GO:0030245">
    <property type="term" value="P:cellulose catabolic process"/>
    <property type="evidence" value="ECO:0007669"/>
    <property type="project" value="UniProtKB-KW"/>
</dbReference>
<dbReference type="InterPro" id="IPR036881">
    <property type="entry name" value="Glyco_hydro_3_C_sf"/>
</dbReference>
<keyword evidence="11 13" id="KW-0326">Glycosidase</keyword>
<dbReference type="Proteomes" id="UP000011086">
    <property type="component" value="Unassembled WGS sequence"/>
</dbReference>
<accession>A0AA97NP72</accession>
<evidence type="ECO:0000256" key="12">
    <source>
        <dbReference type="ARBA" id="ARBA00023326"/>
    </source>
</evidence>
<comment type="catalytic activity">
    <reaction evidence="1 13">
        <text>Hydrolysis of terminal, non-reducing beta-D-glucosyl residues with release of beta-D-glucose.</text>
        <dbReference type="EC" id="3.2.1.21"/>
    </reaction>
</comment>
<evidence type="ECO:0000256" key="8">
    <source>
        <dbReference type="ARBA" id="ARBA00023001"/>
    </source>
</evidence>
<dbReference type="PROSITE" id="PS00775">
    <property type="entry name" value="GLYCOSYL_HYDROL_F3"/>
    <property type="match status" value="1"/>
</dbReference>
<dbReference type="Gene3D" id="2.60.40.10">
    <property type="entry name" value="Immunoglobulins"/>
    <property type="match status" value="1"/>
</dbReference>
<keyword evidence="7 13" id="KW-0378">Hydrolase</keyword>